<dbReference type="GO" id="GO:0016579">
    <property type="term" value="P:protein deubiquitination"/>
    <property type="evidence" value="ECO:0007669"/>
    <property type="project" value="InterPro"/>
</dbReference>
<evidence type="ECO:0000256" key="6">
    <source>
        <dbReference type="ARBA" id="ARBA00022807"/>
    </source>
</evidence>
<evidence type="ECO:0000259" key="8">
    <source>
        <dbReference type="PROSITE" id="PS50235"/>
    </source>
</evidence>
<keyword evidence="4 7" id="KW-0833">Ubl conjugation pathway</keyword>
<dbReference type="GO" id="GO:0006508">
    <property type="term" value="P:proteolysis"/>
    <property type="evidence" value="ECO:0007669"/>
    <property type="project" value="UniProtKB-KW"/>
</dbReference>
<keyword evidence="10" id="KW-1185">Reference proteome</keyword>
<dbReference type="OrthoDB" id="2248014at2759"/>
<dbReference type="CDD" id="cd02662">
    <property type="entry name" value="Peptidase_C19F"/>
    <property type="match status" value="1"/>
</dbReference>
<evidence type="ECO:0000256" key="4">
    <source>
        <dbReference type="ARBA" id="ARBA00022786"/>
    </source>
</evidence>
<evidence type="ECO:0000256" key="3">
    <source>
        <dbReference type="ARBA" id="ARBA00022670"/>
    </source>
</evidence>
<dbReference type="GO" id="GO:0005634">
    <property type="term" value="C:nucleus"/>
    <property type="evidence" value="ECO:0007669"/>
    <property type="project" value="TreeGrafter"/>
</dbReference>
<dbReference type="InterPro" id="IPR001394">
    <property type="entry name" value="Peptidase_C19_UCH"/>
</dbReference>
<dbReference type="Proteomes" id="UP000327013">
    <property type="component" value="Chromosome 1"/>
</dbReference>
<dbReference type="InterPro" id="IPR050164">
    <property type="entry name" value="Peptidase_C19"/>
</dbReference>
<dbReference type="PANTHER" id="PTHR24006">
    <property type="entry name" value="UBIQUITIN CARBOXYL-TERMINAL HYDROLASE"/>
    <property type="match status" value="1"/>
</dbReference>
<organism evidence="9 10">
    <name type="scientific">Carpinus fangiana</name>
    <dbReference type="NCBI Taxonomy" id="176857"/>
    <lineage>
        <taxon>Eukaryota</taxon>
        <taxon>Viridiplantae</taxon>
        <taxon>Streptophyta</taxon>
        <taxon>Embryophyta</taxon>
        <taxon>Tracheophyta</taxon>
        <taxon>Spermatophyta</taxon>
        <taxon>Magnoliopsida</taxon>
        <taxon>eudicotyledons</taxon>
        <taxon>Gunneridae</taxon>
        <taxon>Pentapetalae</taxon>
        <taxon>rosids</taxon>
        <taxon>fabids</taxon>
        <taxon>Fagales</taxon>
        <taxon>Betulaceae</taxon>
        <taxon>Carpinus</taxon>
    </lineage>
</organism>
<dbReference type="EMBL" id="CM017321">
    <property type="protein sequence ID" value="KAE7998223.1"/>
    <property type="molecule type" value="Genomic_DNA"/>
</dbReference>
<keyword evidence="3 7" id="KW-0645">Protease</keyword>
<sequence>MKIEGGVSLKTILRNLRHGFRTLSCMNWVSGSGFHVAGLLGAVGLILAIRDGKVGDLSSLRWFSERASRSEELWLVPGLQNLGNNCFLNVILQALASCSCFQHFLQKVIEECQLSVDEEQVASLPLAGALATLLEELCEVGGGRVVLSPRKVMLAMAHYIPNFNLTAQQDAAEAFLHLLSSLREEFSDCYFPNQCSLVDVCASSCRILNPKRREDLTEQERWQQQFLGPFDGILGSILTCQSCSSQISLSFESFRSLPLSPVLNNGATIMVGSTLEDCLKQFIIAEHVENYHCSHCWHIAGIKYLSSVGANEMEIEKLRRCSEQEDCDCQKLLHLEMLPWSNNFSYTLKQLSIARCPKILCIHLKRVSINMFGEPVKLQGHISFPLILDLFPFMTSGVGIKSSGENLRRKKVTLQCEKPKPLANHLSVQFDTMKLNYIYGLTGENVHSKELDPDESQCSVNAQGIQGEINSAQTEGCPKSMPTIMHMQSDYKVTVPPETHLYRLVSVVEHFGRAASGHYTVYRSVRADSNKEKEVADDQFEPASESWFCISDFEVHNVSEKDVLDAEASLLFYEKIV</sequence>
<dbReference type="SUPFAM" id="SSF54001">
    <property type="entry name" value="Cysteine proteinases"/>
    <property type="match status" value="1"/>
</dbReference>
<name>A0A5N6QJ19_9ROSI</name>
<dbReference type="InterPro" id="IPR038765">
    <property type="entry name" value="Papain-like_cys_pep_sf"/>
</dbReference>
<feature type="domain" description="USP" evidence="8">
    <location>
        <begin position="77"/>
        <end position="576"/>
    </location>
</feature>
<dbReference type="PROSITE" id="PS50235">
    <property type="entry name" value="USP_3"/>
    <property type="match status" value="1"/>
</dbReference>
<evidence type="ECO:0000256" key="1">
    <source>
        <dbReference type="ARBA" id="ARBA00000707"/>
    </source>
</evidence>
<evidence type="ECO:0000256" key="5">
    <source>
        <dbReference type="ARBA" id="ARBA00022801"/>
    </source>
</evidence>
<proteinExistence type="inferred from homology"/>
<accession>A0A5N6QJ19</accession>
<evidence type="ECO:0000313" key="9">
    <source>
        <dbReference type="EMBL" id="KAE7998223.1"/>
    </source>
</evidence>
<dbReference type="GO" id="GO:0005829">
    <property type="term" value="C:cytosol"/>
    <property type="evidence" value="ECO:0007669"/>
    <property type="project" value="TreeGrafter"/>
</dbReference>
<dbReference type="Pfam" id="PF00443">
    <property type="entry name" value="UCH"/>
    <property type="match status" value="1"/>
</dbReference>
<dbReference type="InterPro" id="IPR018200">
    <property type="entry name" value="USP_CS"/>
</dbReference>
<dbReference type="Gene3D" id="3.90.70.10">
    <property type="entry name" value="Cysteine proteinases"/>
    <property type="match status" value="1"/>
</dbReference>
<gene>
    <name evidence="9" type="ORF">FH972_002788</name>
</gene>
<dbReference type="InterPro" id="IPR028889">
    <property type="entry name" value="USP"/>
</dbReference>
<dbReference type="AlphaFoldDB" id="A0A5N6QJ19"/>
<comment type="similarity">
    <text evidence="2 7">Belongs to the peptidase C19 family.</text>
</comment>
<protein>
    <recommendedName>
        <fullName evidence="7">Ubiquitin carboxyl-terminal hydrolase</fullName>
        <ecNumber evidence="7">3.4.19.12</ecNumber>
    </recommendedName>
</protein>
<reference evidence="9 10" key="1">
    <citation type="submission" date="2019-06" db="EMBL/GenBank/DDBJ databases">
        <title>A chromosomal-level reference genome of Carpinus fangiana (Coryloideae, Betulaceae).</title>
        <authorList>
            <person name="Yang X."/>
            <person name="Wang Z."/>
            <person name="Zhang L."/>
            <person name="Hao G."/>
            <person name="Liu J."/>
            <person name="Yang Y."/>
        </authorList>
    </citation>
    <scope>NUCLEOTIDE SEQUENCE [LARGE SCALE GENOMIC DNA]</scope>
    <source>
        <strain evidence="9">Cfa_2016G</strain>
        <tissue evidence="9">Leaf</tissue>
    </source>
</reference>
<comment type="function">
    <text evidence="7">Recognizes and hydrolyzes the peptide bond at the C-terminal Gly of ubiquitin. Involved in the processing of poly-ubiquitin precursors as well as that of ubiquitinated proteins.</text>
</comment>
<comment type="catalytic activity">
    <reaction evidence="1 7">
        <text>Thiol-dependent hydrolysis of ester, thioester, amide, peptide and isopeptide bonds formed by the C-terminal Gly of ubiquitin (a 76-residue protein attached to proteins as an intracellular targeting signal).</text>
        <dbReference type="EC" id="3.4.19.12"/>
    </reaction>
</comment>
<dbReference type="GO" id="GO:0004843">
    <property type="term" value="F:cysteine-type deubiquitinase activity"/>
    <property type="evidence" value="ECO:0007669"/>
    <property type="project" value="UniProtKB-UniRule"/>
</dbReference>
<keyword evidence="6 7" id="KW-0788">Thiol protease</keyword>
<evidence type="ECO:0000313" key="10">
    <source>
        <dbReference type="Proteomes" id="UP000327013"/>
    </source>
</evidence>
<dbReference type="PROSITE" id="PS00972">
    <property type="entry name" value="USP_1"/>
    <property type="match status" value="1"/>
</dbReference>
<dbReference type="PROSITE" id="PS00973">
    <property type="entry name" value="USP_2"/>
    <property type="match status" value="1"/>
</dbReference>
<keyword evidence="5 7" id="KW-0378">Hydrolase</keyword>
<dbReference type="PANTHER" id="PTHR24006:SF888">
    <property type="entry name" value="UBIQUITIN CARBOXYL-TERMINAL HYDROLASE 30"/>
    <property type="match status" value="1"/>
</dbReference>
<evidence type="ECO:0000256" key="7">
    <source>
        <dbReference type="RuleBase" id="RU366025"/>
    </source>
</evidence>
<evidence type="ECO:0000256" key="2">
    <source>
        <dbReference type="ARBA" id="ARBA00009085"/>
    </source>
</evidence>
<dbReference type="EC" id="3.4.19.12" evidence="7"/>